<comment type="caution">
    <text evidence="3">The sequence shown here is derived from an EMBL/GenBank/DDBJ whole genome shotgun (WGS) entry which is preliminary data.</text>
</comment>
<reference evidence="3 4" key="1">
    <citation type="submission" date="2023-07" db="EMBL/GenBank/DDBJ databases">
        <title>Sequencing the genomes of 1000 actinobacteria strains.</title>
        <authorList>
            <person name="Klenk H.-P."/>
        </authorList>
    </citation>
    <scope>NUCLEOTIDE SEQUENCE [LARGE SCALE GENOMIC DNA]</scope>
    <source>
        <strain evidence="3 4">GD13</strain>
    </source>
</reference>
<dbReference type="InterPro" id="IPR005693">
    <property type="entry name" value="Mce"/>
</dbReference>
<dbReference type="Pfam" id="PF11887">
    <property type="entry name" value="Mce4_CUP1"/>
    <property type="match status" value="1"/>
</dbReference>
<evidence type="ECO:0000313" key="3">
    <source>
        <dbReference type="EMBL" id="MDP9823212.1"/>
    </source>
</evidence>
<dbReference type="InterPro" id="IPR024516">
    <property type="entry name" value="Mce_C"/>
</dbReference>
<evidence type="ECO:0000259" key="2">
    <source>
        <dbReference type="Pfam" id="PF11887"/>
    </source>
</evidence>
<evidence type="ECO:0000259" key="1">
    <source>
        <dbReference type="Pfam" id="PF02470"/>
    </source>
</evidence>
<feature type="domain" description="Mce/MlaD" evidence="1">
    <location>
        <begin position="37"/>
        <end position="115"/>
    </location>
</feature>
<name>A0ABT9NS00_9ACTN</name>
<dbReference type="RefSeq" id="WP_306825258.1">
    <property type="nucleotide sequence ID" value="NZ_JAUSQM010000001.1"/>
</dbReference>
<dbReference type="PANTHER" id="PTHR33371:SF17">
    <property type="entry name" value="MCE-FAMILY PROTEIN MCE1B"/>
    <property type="match status" value="1"/>
</dbReference>
<dbReference type="Proteomes" id="UP001240447">
    <property type="component" value="Unassembled WGS sequence"/>
</dbReference>
<dbReference type="InterPro" id="IPR052336">
    <property type="entry name" value="MlaD_Phospholipid_Transporter"/>
</dbReference>
<proteinExistence type="predicted"/>
<dbReference type="NCBIfam" id="TIGR00996">
    <property type="entry name" value="Mtu_fam_mce"/>
    <property type="match status" value="1"/>
</dbReference>
<feature type="domain" description="Mammalian cell entry C-terminal" evidence="2">
    <location>
        <begin position="119"/>
        <end position="292"/>
    </location>
</feature>
<dbReference type="Pfam" id="PF02470">
    <property type="entry name" value="MlaD"/>
    <property type="match status" value="1"/>
</dbReference>
<protein>
    <submittedName>
        <fullName evidence="3">Phospholipid/cholesterol/gamma-HCH transport system substrate-binding protein</fullName>
    </submittedName>
</protein>
<dbReference type="PANTHER" id="PTHR33371">
    <property type="entry name" value="INTERMEMBRANE PHOSPHOLIPID TRANSPORT SYSTEM BINDING PROTEIN MLAD-RELATED"/>
    <property type="match status" value="1"/>
</dbReference>
<sequence>MKGMRITAAKFAVFALVSALLFVLLFNTMRNSVAGGTHEYSATFSSVSGLRQGDDVRVAGVKVGRVERIVAVGEDPVRAKVTFTLGADQDLRDNSRVVVRYQNLLGQRYLALVAGEGEGRTIEPGGEIPLANTDPGFDLTALLNGFEPLFAVIEPSEVNELAGNLIAVLQGESGTVENLLAQTADVTRFLNDRDEVFTQVLDNLTPVLQNLSARNADIDTTVLELRGLMTGLAEQRQTIGSSLDGISAMVGTTKELLEDTREPFTKDINRLRKATGVLSDERASLADAIKVLPIGVEAFARSQSYGAKLNVYVCNLAVEVAGVKAHVGPTGGPYSEVCR</sequence>
<dbReference type="InterPro" id="IPR003399">
    <property type="entry name" value="Mce/MlaD"/>
</dbReference>
<keyword evidence="4" id="KW-1185">Reference proteome</keyword>
<evidence type="ECO:0000313" key="4">
    <source>
        <dbReference type="Proteomes" id="UP001240447"/>
    </source>
</evidence>
<dbReference type="EMBL" id="JAUSQM010000001">
    <property type="protein sequence ID" value="MDP9823212.1"/>
    <property type="molecule type" value="Genomic_DNA"/>
</dbReference>
<accession>A0ABT9NS00</accession>
<gene>
    <name evidence="3" type="ORF">J2S59_003021</name>
</gene>
<organism evidence="3 4">
    <name type="scientific">Nocardioides massiliensis</name>
    <dbReference type="NCBI Taxonomy" id="1325935"/>
    <lineage>
        <taxon>Bacteria</taxon>
        <taxon>Bacillati</taxon>
        <taxon>Actinomycetota</taxon>
        <taxon>Actinomycetes</taxon>
        <taxon>Propionibacteriales</taxon>
        <taxon>Nocardioidaceae</taxon>
        <taxon>Nocardioides</taxon>
    </lineage>
</organism>